<dbReference type="STRING" id="378794.GCA_001570625_02144"/>
<comment type="caution">
    <text evidence="6">The sequence shown here is derived from an EMBL/GenBank/DDBJ whole genome shotgun (WGS) entry which is preliminary data.</text>
</comment>
<evidence type="ECO:0000259" key="5">
    <source>
        <dbReference type="PROSITE" id="PS50893"/>
    </source>
</evidence>
<feature type="domain" description="ABC transporter" evidence="5">
    <location>
        <begin position="2"/>
        <end position="235"/>
    </location>
</feature>
<accession>A0A354YYQ4</accession>
<organism evidence="6 7">
    <name type="scientific">Syntrophomonas wolfei</name>
    <dbReference type="NCBI Taxonomy" id="863"/>
    <lineage>
        <taxon>Bacteria</taxon>
        <taxon>Bacillati</taxon>
        <taxon>Bacillota</taxon>
        <taxon>Clostridia</taxon>
        <taxon>Eubacteriales</taxon>
        <taxon>Syntrophomonadaceae</taxon>
        <taxon>Syntrophomonas</taxon>
    </lineage>
</organism>
<dbReference type="PROSITE" id="PS50893">
    <property type="entry name" value="ABC_TRANSPORTER_2"/>
    <property type="match status" value="1"/>
</dbReference>
<protein>
    <submittedName>
        <fullName evidence="6">ABC transporter ATP-binding protein</fullName>
    </submittedName>
</protein>
<dbReference type="Gene3D" id="3.40.50.300">
    <property type="entry name" value="P-loop containing nucleotide triphosphate hydrolases"/>
    <property type="match status" value="1"/>
</dbReference>
<dbReference type="InterPro" id="IPR003439">
    <property type="entry name" value="ABC_transporter-like_ATP-bd"/>
</dbReference>
<evidence type="ECO:0000313" key="6">
    <source>
        <dbReference type="EMBL" id="HBK54475.1"/>
    </source>
</evidence>
<dbReference type="Pfam" id="PF00005">
    <property type="entry name" value="ABC_tran"/>
    <property type="match status" value="1"/>
</dbReference>
<evidence type="ECO:0000313" key="7">
    <source>
        <dbReference type="Proteomes" id="UP000263273"/>
    </source>
</evidence>
<sequence>MIDSISVIGGKDKDGAAEAIPLLDIRAGEILAVVGTTGSGKSMLIADIEQWADGETPSQRRILINQMPAGEFADDRVLRGMAAEVSQNMNFVMDMSVKDFLNLHACSRHLEQAEMLAEQVLNYANRLSGEPIGSQDKLTVLSGGQSRALMVADVALISDAPVVLLDELENAGIDRLAALKGLALQNKIVVLVTHDPMLALLADRRVVMKNGGMFKLHSTTPEEKLLLKKLEQSNRQISFWREQLRLGFTVNEEALKQY</sequence>
<dbReference type="InterPro" id="IPR017871">
    <property type="entry name" value="ABC_transporter-like_CS"/>
</dbReference>
<dbReference type="InterPro" id="IPR027417">
    <property type="entry name" value="P-loop_NTPase"/>
</dbReference>
<dbReference type="GO" id="GO:0016887">
    <property type="term" value="F:ATP hydrolysis activity"/>
    <property type="evidence" value="ECO:0007669"/>
    <property type="project" value="InterPro"/>
</dbReference>
<proteinExistence type="inferred from homology"/>
<evidence type="ECO:0000256" key="4">
    <source>
        <dbReference type="ARBA" id="ARBA00022840"/>
    </source>
</evidence>
<gene>
    <name evidence="6" type="ORF">DDZ44_11115</name>
</gene>
<dbReference type="SMART" id="SM00382">
    <property type="entry name" value="AAA"/>
    <property type="match status" value="1"/>
</dbReference>
<dbReference type="PANTHER" id="PTHR43117:SF4">
    <property type="entry name" value="OSMOPROTECTANT IMPORT ATP-BINDING PROTEIN OSMV"/>
    <property type="match status" value="1"/>
</dbReference>
<name>A0A354YYQ4_9FIRM</name>
<dbReference type="RefSeq" id="WP_061214580.1">
    <property type="nucleotide sequence ID" value="NZ_DCDX01000117.1"/>
</dbReference>
<dbReference type="InterPro" id="IPR003593">
    <property type="entry name" value="AAA+_ATPase"/>
</dbReference>
<dbReference type="SUPFAM" id="SSF52540">
    <property type="entry name" value="P-loop containing nucleoside triphosphate hydrolases"/>
    <property type="match status" value="1"/>
</dbReference>
<comment type="similarity">
    <text evidence="1">Belongs to the ABC transporter superfamily.</text>
</comment>
<evidence type="ECO:0000256" key="1">
    <source>
        <dbReference type="ARBA" id="ARBA00005417"/>
    </source>
</evidence>
<dbReference type="GO" id="GO:0005524">
    <property type="term" value="F:ATP binding"/>
    <property type="evidence" value="ECO:0007669"/>
    <property type="project" value="UniProtKB-KW"/>
</dbReference>
<dbReference type="AlphaFoldDB" id="A0A354YYQ4"/>
<keyword evidence="2" id="KW-0813">Transport</keyword>
<dbReference type="PANTHER" id="PTHR43117">
    <property type="entry name" value="OSMOPROTECTANT IMPORT ATP-BINDING PROTEIN OSMV"/>
    <property type="match status" value="1"/>
</dbReference>
<reference evidence="6 7" key="1">
    <citation type="journal article" date="2018" name="Nat. Biotechnol.">
        <title>A standardized bacterial taxonomy based on genome phylogeny substantially revises the tree of life.</title>
        <authorList>
            <person name="Parks D.H."/>
            <person name="Chuvochina M."/>
            <person name="Waite D.W."/>
            <person name="Rinke C."/>
            <person name="Skarshewski A."/>
            <person name="Chaumeil P.A."/>
            <person name="Hugenholtz P."/>
        </authorList>
    </citation>
    <scope>NUCLEOTIDE SEQUENCE [LARGE SCALE GENOMIC DNA]</scope>
    <source>
        <strain evidence="6">UBA10948</strain>
    </source>
</reference>
<evidence type="ECO:0000256" key="2">
    <source>
        <dbReference type="ARBA" id="ARBA00022448"/>
    </source>
</evidence>
<dbReference type="Proteomes" id="UP000263273">
    <property type="component" value="Unassembled WGS sequence"/>
</dbReference>
<dbReference type="EMBL" id="DNZF01000241">
    <property type="protein sequence ID" value="HBK54475.1"/>
    <property type="molecule type" value="Genomic_DNA"/>
</dbReference>
<evidence type="ECO:0000256" key="3">
    <source>
        <dbReference type="ARBA" id="ARBA00022741"/>
    </source>
</evidence>
<keyword evidence="4 6" id="KW-0067">ATP-binding</keyword>
<dbReference type="PROSITE" id="PS00211">
    <property type="entry name" value="ABC_TRANSPORTER_1"/>
    <property type="match status" value="1"/>
</dbReference>
<keyword evidence="3" id="KW-0547">Nucleotide-binding</keyword>